<dbReference type="Gene3D" id="3.40.50.2000">
    <property type="entry name" value="Glycogen Phosphorylase B"/>
    <property type="match status" value="1"/>
</dbReference>
<dbReference type="Proteomes" id="UP001457282">
    <property type="component" value="Unassembled WGS sequence"/>
</dbReference>
<feature type="chain" id="PRO_5043699459" evidence="1">
    <location>
        <begin position="27"/>
        <end position="197"/>
    </location>
</feature>
<evidence type="ECO:0000313" key="3">
    <source>
        <dbReference type="Proteomes" id="UP001457282"/>
    </source>
</evidence>
<evidence type="ECO:0000313" key="2">
    <source>
        <dbReference type="EMBL" id="KAK9928695.1"/>
    </source>
</evidence>
<organism evidence="2 3">
    <name type="scientific">Rubus argutus</name>
    <name type="common">Southern blackberry</name>
    <dbReference type="NCBI Taxonomy" id="59490"/>
    <lineage>
        <taxon>Eukaryota</taxon>
        <taxon>Viridiplantae</taxon>
        <taxon>Streptophyta</taxon>
        <taxon>Embryophyta</taxon>
        <taxon>Tracheophyta</taxon>
        <taxon>Spermatophyta</taxon>
        <taxon>Magnoliopsida</taxon>
        <taxon>eudicotyledons</taxon>
        <taxon>Gunneridae</taxon>
        <taxon>Pentapetalae</taxon>
        <taxon>rosids</taxon>
        <taxon>fabids</taxon>
        <taxon>Rosales</taxon>
        <taxon>Rosaceae</taxon>
        <taxon>Rosoideae</taxon>
        <taxon>Rosoideae incertae sedis</taxon>
        <taxon>Rubus</taxon>
    </lineage>
</organism>
<keyword evidence="3" id="KW-1185">Reference proteome</keyword>
<reference evidence="2 3" key="1">
    <citation type="journal article" date="2023" name="G3 (Bethesda)">
        <title>A chromosome-length genome assembly and annotation of blackberry (Rubus argutus, cv. 'Hillquist').</title>
        <authorList>
            <person name="Bruna T."/>
            <person name="Aryal R."/>
            <person name="Dudchenko O."/>
            <person name="Sargent D.J."/>
            <person name="Mead D."/>
            <person name="Buti M."/>
            <person name="Cavallini A."/>
            <person name="Hytonen T."/>
            <person name="Andres J."/>
            <person name="Pham M."/>
            <person name="Weisz D."/>
            <person name="Mascagni F."/>
            <person name="Usai G."/>
            <person name="Natali L."/>
            <person name="Bassil N."/>
            <person name="Fernandez G.E."/>
            <person name="Lomsadze A."/>
            <person name="Armour M."/>
            <person name="Olukolu B."/>
            <person name="Poorten T."/>
            <person name="Britton C."/>
            <person name="Davik J."/>
            <person name="Ashrafi H."/>
            <person name="Aiden E.L."/>
            <person name="Borodovsky M."/>
            <person name="Worthington M."/>
        </authorList>
    </citation>
    <scope>NUCLEOTIDE SEQUENCE [LARGE SCALE GENOMIC DNA]</scope>
    <source>
        <strain evidence="2">PI 553951</strain>
    </source>
</reference>
<name>A0AAW1WZC1_RUBAR</name>
<dbReference type="SUPFAM" id="SSF53756">
    <property type="entry name" value="UDP-Glycosyltransferase/glycogen phosphorylase"/>
    <property type="match status" value="1"/>
</dbReference>
<keyword evidence="1" id="KW-0732">Signal</keyword>
<dbReference type="EMBL" id="JBEDUW010000005">
    <property type="protein sequence ID" value="KAK9928695.1"/>
    <property type="molecule type" value="Genomic_DNA"/>
</dbReference>
<accession>A0AAW1WZC1</accession>
<sequence length="197" mass="22899">MSDQTLHIAMHPWYLMLMAFLRVLKPQPMFLSILLSPPPWNLTRPQIEQSLRKLNPNFVFLTPVTGYVLSPERKLTAKPLVESDYKEPPLSFPSSSIKLRTHEARGQVHFINHESGHGMTFLERMLTGFSDCDAIGFKTCREFEGPFCDYLETQMRKPIILSGPVVSDPPSSQLEEKWEKMAWRVRTQNRDFLCFRQ</sequence>
<feature type="signal peptide" evidence="1">
    <location>
        <begin position="1"/>
        <end position="26"/>
    </location>
</feature>
<comment type="caution">
    <text evidence="2">The sequence shown here is derived from an EMBL/GenBank/DDBJ whole genome shotgun (WGS) entry which is preliminary data.</text>
</comment>
<gene>
    <name evidence="2" type="ORF">M0R45_025818</name>
</gene>
<dbReference type="AlphaFoldDB" id="A0AAW1WZC1"/>
<protein>
    <submittedName>
        <fullName evidence="2">Uncharacterized protein</fullName>
    </submittedName>
</protein>
<evidence type="ECO:0000256" key="1">
    <source>
        <dbReference type="SAM" id="SignalP"/>
    </source>
</evidence>
<proteinExistence type="predicted"/>